<dbReference type="PANTHER" id="PTHR11439:SF463">
    <property type="entry name" value="REVERSE TRANSCRIPTASE TY1_COPIA-TYPE DOMAIN-CONTAINING PROTEIN"/>
    <property type="match status" value="1"/>
</dbReference>
<protein>
    <recommendedName>
        <fullName evidence="1">Reverse transcriptase Ty1/copia-type domain-containing protein</fullName>
    </recommendedName>
</protein>
<dbReference type="PANTHER" id="PTHR11439">
    <property type="entry name" value="GAG-POL-RELATED RETROTRANSPOSON"/>
    <property type="match status" value="1"/>
</dbReference>
<dbReference type="InterPro" id="IPR013103">
    <property type="entry name" value="RVT_2"/>
</dbReference>
<evidence type="ECO:0000313" key="3">
    <source>
        <dbReference type="Proteomes" id="UP000765509"/>
    </source>
</evidence>
<gene>
    <name evidence="2" type="ORF">O181_046418</name>
</gene>
<evidence type="ECO:0000259" key="1">
    <source>
        <dbReference type="Pfam" id="PF07727"/>
    </source>
</evidence>
<dbReference type="Pfam" id="PF07727">
    <property type="entry name" value="RVT_2"/>
    <property type="match status" value="1"/>
</dbReference>
<sequence>MSLLPWRQEEVCPPALWLYVHVDDIAIFGKEVETFKKENSSEFDIKDLGKADLMLGIKVTQTNNRVTLDQQCFAQALLDLYGMDKELSAFSALSVNYRSAVESVNYLSTATQADLSHAVFLHLLHYLKGSQDFALTYEASNEHGIAAYSNADWGDCTDMQWLVTSYRVQFNKCPVICKMRKQPTVSLSTWEAEYKSLCSVTSKLLWLQKWCRESQLSSSVSPTPVNEDNQGRVATATLMVEE</sequence>
<dbReference type="CDD" id="cd09272">
    <property type="entry name" value="RNase_HI_RT_Ty1"/>
    <property type="match status" value="1"/>
</dbReference>
<reference evidence="2" key="1">
    <citation type="submission" date="2021-03" db="EMBL/GenBank/DDBJ databases">
        <title>Draft genome sequence of rust myrtle Austropuccinia psidii MF-1, a brazilian biotype.</title>
        <authorList>
            <person name="Quecine M.C."/>
            <person name="Pachon D.M.R."/>
            <person name="Bonatelli M.L."/>
            <person name="Correr F.H."/>
            <person name="Franceschini L.M."/>
            <person name="Leite T.F."/>
            <person name="Margarido G.R.A."/>
            <person name="Almeida C.A."/>
            <person name="Ferrarezi J.A."/>
            <person name="Labate C.A."/>
        </authorList>
    </citation>
    <scope>NUCLEOTIDE SEQUENCE</scope>
    <source>
        <strain evidence="2">MF-1</strain>
    </source>
</reference>
<dbReference type="EMBL" id="AVOT02019244">
    <property type="protein sequence ID" value="MBW0506703.1"/>
    <property type="molecule type" value="Genomic_DNA"/>
</dbReference>
<evidence type="ECO:0000313" key="2">
    <source>
        <dbReference type="EMBL" id="MBW0506703.1"/>
    </source>
</evidence>
<proteinExistence type="predicted"/>
<feature type="domain" description="Reverse transcriptase Ty1/copia-type" evidence="1">
    <location>
        <begin position="19"/>
        <end position="84"/>
    </location>
</feature>
<keyword evidence="3" id="KW-1185">Reference proteome</keyword>
<accession>A0A9Q3DS91</accession>
<dbReference type="Proteomes" id="UP000765509">
    <property type="component" value="Unassembled WGS sequence"/>
</dbReference>
<comment type="caution">
    <text evidence="2">The sequence shown here is derived from an EMBL/GenBank/DDBJ whole genome shotgun (WGS) entry which is preliminary data.</text>
</comment>
<name>A0A9Q3DS91_9BASI</name>
<organism evidence="2 3">
    <name type="scientific">Austropuccinia psidii MF-1</name>
    <dbReference type="NCBI Taxonomy" id="1389203"/>
    <lineage>
        <taxon>Eukaryota</taxon>
        <taxon>Fungi</taxon>
        <taxon>Dikarya</taxon>
        <taxon>Basidiomycota</taxon>
        <taxon>Pucciniomycotina</taxon>
        <taxon>Pucciniomycetes</taxon>
        <taxon>Pucciniales</taxon>
        <taxon>Sphaerophragmiaceae</taxon>
        <taxon>Austropuccinia</taxon>
    </lineage>
</organism>
<dbReference type="AlphaFoldDB" id="A0A9Q3DS91"/>